<organism evidence="2">
    <name type="scientific">Physcomitrium patens</name>
    <name type="common">Spreading-leaved earth moss</name>
    <name type="synonym">Physcomitrella patens</name>
    <dbReference type="NCBI Taxonomy" id="3218"/>
    <lineage>
        <taxon>Eukaryota</taxon>
        <taxon>Viridiplantae</taxon>
        <taxon>Streptophyta</taxon>
        <taxon>Embryophyta</taxon>
        <taxon>Bryophyta</taxon>
        <taxon>Bryophytina</taxon>
        <taxon>Bryopsida</taxon>
        <taxon>Funariidae</taxon>
        <taxon>Funariales</taxon>
        <taxon>Funariaceae</taxon>
        <taxon>Physcomitrium</taxon>
    </lineage>
</organism>
<proteinExistence type="predicted"/>
<sequence length="77" mass="8286">MAKFTNPTLHLVPSGLSGTRKSGGEQFSGSDSENEAVKELSDGSSDDGRSDTNGRSRSRVEDNWLQDALIVLMVLCK</sequence>
<name>A0A2K1IUI1_PHYPA</name>
<dbReference type="Gramene" id="Pp3c20_8170V3.1">
    <property type="protein sequence ID" value="Pp3c20_8170V3.1"/>
    <property type="gene ID" value="Pp3c20_8170"/>
</dbReference>
<reference evidence="2 4" key="2">
    <citation type="journal article" date="2018" name="Plant J.">
        <title>The Physcomitrella patens chromosome-scale assembly reveals moss genome structure and evolution.</title>
        <authorList>
            <person name="Lang D."/>
            <person name="Ullrich K.K."/>
            <person name="Murat F."/>
            <person name="Fuchs J."/>
            <person name="Jenkins J."/>
            <person name="Haas F.B."/>
            <person name="Piednoel M."/>
            <person name="Gundlach H."/>
            <person name="Van Bel M."/>
            <person name="Meyberg R."/>
            <person name="Vives C."/>
            <person name="Morata J."/>
            <person name="Symeonidi A."/>
            <person name="Hiss M."/>
            <person name="Muchero W."/>
            <person name="Kamisugi Y."/>
            <person name="Saleh O."/>
            <person name="Blanc G."/>
            <person name="Decker E.L."/>
            <person name="van Gessel N."/>
            <person name="Grimwood J."/>
            <person name="Hayes R.D."/>
            <person name="Graham S.W."/>
            <person name="Gunter L.E."/>
            <person name="McDaniel S.F."/>
            <person name="Hoernstein S.N.W."/>
            <person name="Larsson A."/>
            <person name="Li F.W."/>
            <person name="Perroud P.F."/>
            <person name="Phillips J."/>
            <person name="Ranjan P."/>
            <person name="Rokshar D.S."/>
            <person name="Rothfels C.J."/>
            <person name="Schneider L."/>
            <person name="Shu S."/>
            <person name="Stevenson D.W."/>
            <person name="Thummler F."/>
            <person name="Tillich M."/>
            <person name="Villarreal Aguilar J.C."/>
            <person name="Widiez T."/>
            <person name="Wong G.K."/>
            <person name="Wymore A."/>
            <person name="Zhang Y."/>
            <person name="Zimmer A.D."/>
            <person name="Quatrano R.S."/>
            <person name="Mayer K.F.X."/>
            <person name="Goodstein D."/>
            <person name="Casacuberta J.M."/>
            <person name="Vandepoele K."/>
            <person name="Reski R."/>
            <person name="Cuming A.C."/>
            <person name="Tuskan G.A."/>
            <person name="Maumus F."/>
            <person name="Salse J."/>
            <person name="Schmutz J."/>
            <person name="Rensing S.A."/>
        </authorList>
    </citation>
    <scope>NUCLEOTIDE SEQUENCE [LARGE SCALE GENOMIC DNA]</scope>
    <source>
        <strain evidence="3 4">cv. Gransden 2004</strain>
    </source>
</reference>
<dbReference type="Proteomes" id="UP000006727">
    <property type="component" value="Chromosome 20"/>
</dbReference>
<dbReference type="InParanoid" id="A0A2K1IUI1"/>
<feature type="compositionally biased region" description="Basic and acidic residues" evidence="1">
    <location>
        <begin position="35"/>
        <end position="59"/>
    </location>
</feature>
<feature type="region of interest" description="Disordered" evidence="1">
    <location>
        <begin position="1"/>
        <end position="59"/>
    </location>
</feature>
<gene>
    <name evidence="2" type="ORF">PHYPA_024880</name>
</gene>
<dbReference type="Gramene" id="Pp3c20_8170V3.2">
    <property type="protein sequence ID" value="Pp3c20_8170V3.2"/>
    <property type="gene ID" value="Pp3c20_8170"/>
</dbReference>
<evidence type="ECO:0000313" key="3">
    <source>
        <dbReference type="EnsemblPlants" id="Pp3c20_8170V3.1"/>
    </source>
</evidence>
<protein>
    <submittedName>
        <fullName evidence="2 3">Uncharacterized protein</fullName>
    </submittedName>
</protein>
<dbReference type="EnsemblPlants" id="Pp3c20_8170V3.2">
    <property type="protein sequence ID" value="Pp3c20_8170V3.2"/>
    <property type="gene ID" value="Pp3c20_8170"/>
</dbReference>
<evidence type="ECO:0000313" key="2">
    <source>
        <dbReference type="EMBL" id="PNR32937.1"/>
    </source>
</evidence>
<evidence type="ECO:0000256" key="1">
    <source>
        <dbReference type="SAM" id="MobiDB-lite"/>
    </source>
</evidence>
<reference evidence="3" key="3">
    <citation type="submission" date="2020-12" db="UniProtKB">
        <authorList>
            <consortium name="EnsemblPlants"/>
        </authorList>
    </citation>
    <scope>IDENTIFICATION</scope>
</reference>
<dbReference type="AlphaFoldDB" id="A0A2K1IUI1"/>
<accession>A0A2K1IUI1</accession>
<reference evidence="2 4" key="1">
    <citation type="journal article" date="2008" name="Science">
        <title>The Physcomitrella genome reveals evolutionary insights into the conquest of land by plants.</title>
        <authorList>
            <person name="Rensing S."/>
            <person name="Lang D."/>
            <person name="Zimmer A."/>
            <person name="Terry A."/>
            <person name="Salamov A."/>
            <person name="Shapiro H."/>
            <person name="Nishiyama T."/>
            <person name="Perroud P.-F."/>
            <person name="Lindquist E."/>
            <person name="Kamisugi Y."/>
            <person name="Tanahashi T."/>
            <person name="Sakakibara K."/>
            <person name="Fujita T."/>
            <person name="Oishi K."/>
            <person name="Shin-I T."/>
            <person name="Kuroki Y."/>
            <person name="Toyoda A."/>
            <person name="Suzuki Y."/>
            <person name="Hashimoto A."/>
            <person name="Yamaguchi K."/>
            <person name="Sugano A."/>
            <person name="Kohara Y."/>
            <person name="Fujiyama A."/>
            <person name="Anterola A."/>
            <person name="Aoki S."/>
            <person name="Ashton N."/>
            <person name="Barbazuk W.B."/>
            <person name="Barker E."/>
            <person name="Bennetzen J."/>
            <person name="Bezanilla M."/>
            <person name="Blankenship R."/>
            <person name="Cho S.H."/>
            <person name="Dutcher S."/>
            <person name="Estelle M."/>
            <person name="Fawcett J.A."/>
            <person name="Gundlach H."/>
            <person name="Hanada K."/>
            <person name="Heyl A."/>
            <person name="Hicks K.A."/>
            <person name="Hugh J."/>
            <person name="Lohr M."/>
            <person name="Mayer K."/>
            <person name="Melkozernov A."/>
            <person name="Murata T."/>
            <person name="Nelson D."/>
            <person name="Pils B."/>
            <person name="Prigge M."/>
            <person name="Reiss B."/>
            <person name="Renner T."/>
            <person name="Rombauts S."/>
            <person name="Rushton P."/>
            <person name="Sanderfoot A."/>
            <person name="Schween G."/>
            <person name="Shiu S.-H."/>
            <person name="Stueber K."/>
            <person name="Theodoulou F.L."/>
            <person name="Tu H."/>
            <person name="Van de Peer Y."/>
            <person name="Verrier P.J."/>
            <person name="Waters E."/>
            <person name="Wood A."/>
            <person name="Yang L."/>
            <person name="Cove D."/>
            <person name="Cuming A."/>
            <person name="Hasebe M."/>
            <person name="Lucas S."/>
            <person name="Mishler D.B."/>
            <person name="Reski R."/>
            <person name="Grigoriev I."/>
            <person name="Quatrano R.S."/>
            <person name="Boore J.L."/>
        </authorList>
    </citation>
    <scope>NUCLEOTIDE SEQUENCE [LARGE SCALE GENOMIC DNA]</scope>
    <source>
        <strain evidence="3 4">cv. Gransden 2004</strain>
    </source>
</reference>
<dbReference type="EMBL" id="ABEU02000020">
    <property type="protein sequence ID" value="PNR32937.1"/>
    <property type="molecule type" value="Genomic_DNA"/>
</dbReference>
<dbReference type="EnsemblPlants" id="Pp3c20_8170V3.1">
    <property type="protein sequence ID" value="Pp3c20_8170V3.1"/>
    <property type="gene ID" value="Pp3c20_8170"/>
</dbReference>
<evidence type="ECO:0000313" key="4">
    <source>
        <dbReference type="Proteomes" id="UP000006727"/>
    </source>
</evidence>
<feature type="compositionally biased region" description="Polar residues" evidence="1">
    <location>
        <begin position="16"/>
        <end position="31"/>
    </location>
</feature>
<keyword evidence="4" id="KW-1185">Reference proteome</keyword>